<organism evidence="2 3">
    <name type="scientific">Sinanodonta woodiana</name>
    <name type="common">Chinese pond mussel</name>
    <name type="synonym">Anodonta woodiana</name>
    <dbReference type="NCBI Taxonomy" id="1069815"/>
    <lineage>
        <taxon>Eukaryota</taxon>
        <taxon>Metazoa</taxon>
        <taxon>Spiralia</taxon>
        <taxon>Lophotrochozoa</taxon>
        <taxon>Mollusca</taxon>
        <taxon>Bivalvia</taxon>
        <taxon>Autobranchia</taxon>
        <taxon>Heteroconchia</taxon>
        <taxon>Palaeoheterodonta</taxon>
        <taxon>Unionida</taxon>
        <taxon>Unionoidea</taxon>
        <taxon>Unionidae</taxon>
        <taxon>Unioninae</taxon>
        <taxon>Sinanodonta</taxon>
    </lineage>
</organism>
<name>A0ABD3VM90_SINWO</name>
<evidence type="ECO:0000313" key="2">
    <source>
        <dbReference type="EMBL" id="KAL3862271.1"/>
    </source>
</evidence>
<evidence type="ECO:0000256" key="1">
    <source>
        <dbReference type="SAM" id="SignalP"/>
    </source>
</evidence>
<keyword evidence="3" id="KW-1185">Reference proteome</keyword>
<keyword evidence="1" id="KW-0732">Signal</keyword>
<sequence>MSTSRVCILLTILCFCACTHGVVFQFADSRNTGRRLARSLGLTGGLFTDMLCCICTHKKVVGCKDLICRDPPTKTCQTKALS</sequence>
<feature type="signal peptide" evidence="1">
    <location>
        <begin position="1"/>
        <end position="21"/>
    </location>
</feature>
<dbReference type="EMBL" id="JBJQND010000011">
    <property type="protein sequence ID" value="KAL3862271.1"/>
    <property type="molecule type" value="Genomic_DNA"/>
</dbReference>
<proteinExistence type="predicted"/>
<dbReference type="Proteomes" id="UP001634394">
    <property type="component" value="Unassembled WGS sequence"/>
</dbReference>
<feature type="chain" id="PRO_5044853165" evidence="1">
    <location>
        <begin position="22"/>
        <end position="82"/>
    </location>
</feature>
<gene>
    <name evidence="2" type="ORF">ACJMK2_008253</name>
</gene>
<protein>
    <submittedName>
        <fullName evidence="2">Uncharacterized protein</fullName>
    </submittedName>
</protein>
<reference evidence="2 3" key="1">
    <citation type="submission" date="2024-11" db="EMBL/GenBank/DDBJ databases">
        <title>Chromosome-level genome assembly of the freshwater bivalve Anodonta woodiana.</title>
        <authorList>
            <person name="Chen X."/>
        </authorList>
    </citation>
    <scope>NUCLEOTIDE SEQUENCE [LARGE SCALE GENOMIC DNA]</scope>
    <source>
        <strain evidence="2">MN2024</strain>
        <tissue evidence="2">Gills</tissue>
    </source>
</reference>
<evidence type="ECO:0000313" key="3">
    <source>
        <dbReference type="Proteomes" id="UP001634394"/>
    </source>
</evidence>
<dbReference type="AlphaFoldDB" id="A0ABD3VM90"/>
<accession>A0ABD3VM90</accession>
<comment type="caution">
    <text evidence="2">The sequence shown here is derived from an EMBL/GenBank/DDBJ whole genome shotgun (WGS) entry which is preliminary data.</text>
</comment>